<feature type="compositionally biased region" description="Basic and acidic residues" evidence="1">
    <location>
        <begin position="53"/>
        <end position="64"/>
    </location>
</feature>
<gene>
    <name evidence="2" type="ORF">BW900_27035</name>
</gene>
<protein>
    <submittedName>
        <fullName evidence="2">Uncharacterized protein</fullName>
    </submittedName>
</protein>
<comment type="caution">
    <text evidence="2">The sequence shown here is derived from an EMBL/GenBank/DDBJ whole genome shotgun (WGS) entry which is preliminary data.</text>
</comment>
<name>A0A1S9T0Q7_BACMY</name>
<organism evidence="2 3">
    <name type="scientific">Bacillus mycoides</name>
    <dbReference type="NCBI Taxonomy" id="1405"/>
    <lineage>
        <taxon>Bacteria</taxon>
        <taxon>Bacillati</taxon>
        <taxon>Bacillota</taxon>
        <taxon>Bacilli</taxon>
        <taxon>Bacillales</taxon>
        <taxon>Bacillaceae</taxon>
        <taxon>Bacillus</taxon>
        <taxon>Bacillus cereus group</taxon>
    </lineage>
</organism>
<proteinExistence type="predicted"/>
<reference evidence="2 3" key="1">
    <citation type="submission" date="2017-01" db="EMBL/GenBank/DDBJ databases">
        <title>Bacillus cereus isolates.</title>
        <authorList>
            <person name="Beno S.M."/>
        </authorList>
    </citation>
    <scope>NUCLEOTIDE SEQUENCE [LARGE SCALE GENOMIC DNA]</scope>
    <source>
        <strain evidence="2 3">FSL W7-1108</strain>
    </source>
</reference>
<dbReference type="Proteomes" id="UP000190696">
    <property type="component" value="Unassembled WGS sequence"/>
</dbReference>
<sequence>MVSLLGCYIHYKWIEFDIIEGKEQMEQMRKSLENIEKQSLTKKSETSSTISKGNRDWKYPSKMK</sequence>
<dbReference type="EMBL" id="MUAI01000043">
    <property type="protein sequence ID" value="OOR03462.1"/>
    <property type="molecule type" value="Genomic_DNA"/>
</dbReference>
<evidence type="ECO:0000256" key="1">
    <source>
        <dbReference type="SAM" id="MobiDB-lite"/>
    </source>
</evidence>
<feature type="region of interest" description="Disordered" evidence="1">
    <location>
        <begin position="37"/>
        <end position="64"/>
    </location>
</feature>
<evidence type="ECO:0000313" key="3">
    <source>
        <dbReference type="Proteomes" id="UP000190696"/>
    </source>
</evidence>
<evidence type="ECO:0000313" key="2">
    <source>
        <dbReference type="EMBL" id="OOR03462.1"/>
    </source>
</evidence>
<dbReference type="AlphaFoldDB" id="A0A1S9T0Q7"/>
<accession>A0A1S9T0Q7</accession>